<organism evidence="1">
    <name type="scientific">freshwater metagenome</name>
    <dbReference type="NCBI Taxonomy" id="449393"/>
    <lineage>
        <taxon>unclassified sequences</taxon>
        <taxon>metagenomes</taxon>
        <taxon>ecological metagenomes</taxon>
    </lineage>
</organism>
<evidence type="ECO:0000313" key="1">
    <source>
        <dbReference type="EMBL" id="CAB4912348.1"/>
    </source>
</evidence>
<protein>
    <submittedName>
        <fullName evidence="1">Unannotated protein</fullName>
    </submittedName>
</protein>
<proteinExistence type="predicted"/>
<gene>
    <name evidence="1" type="ORF">UFOPK3472_03118</name>
</gene>
<reference evidence="1" key="1">
    <citation type="submission" date="2020-05" db="EMBL/GenBank/DDBJ databases">
        <authorList>
            <person name="Chiriac C."/>
            <person name="Salcher M."/>
            <person name="Ghai R."/>
            <person name="Kavagutti S V."/>
        </authorList>
    </citation>
    <scope>NUCLEOTIDE SEQUENCE</scope>
</reference>
<name>A0A6J7H000_9ZZZZ</name>
<sequence length="74" mass="7636">MVAFCSAFANRVAARSRVGAKEITLASMGSYCVPTTLPVSTPESTLMYPALSDTSNCAPGISNRCTAPLCGCQS</sequence>
<dbReference type="AlphaFoldDB" id="A0A6J7H000"/>
<dbReference type="EMBL" id="CAFBLX010000281">
    <property type="protein sequence ID" value="CAB4912348.1"/>
    <property type="molecule type" value="Genomic_DNA"/>
</dbReference>
<accession>A0A6J7H000</accession>